<dbReference type="OrthoDB" id="6538186at2759"/>
<comment type="caution">
    <text evidence="1">The sequence shown here is derived from an EMBL/GenBank/DDBJ whole genome shotgun (WGS) entry which is preliminary data.</text>
</comment>
<evidence type="ECO:0000313" key="2">
    <source>
        <dbReference type="Proteomes" id="UP000838756"/>
    </source>
</evidence>
<protein>
    <submittedName>
        <fullName evidence="1">Jg26051 protein</fullName>
    </submittedName>
</protein>
<gene>
    <name evidence="1" type="primary">jg26051</name>
    <name evidence="1" type="ORF">PAEG_LOCUS2264</name>
</gene>
<keyword evidence="2" id="KW-1185">Reference proteome</keyword>
<evidence type="ECO:0000313" key="1">
    <source>
        <dbReference type="EMBL" id="CAH2210356.1"/>
    </source>
</evidence>
<dbReference type="AlphaFoldDB" id="A0A8S4QGM6"/>
<accession>A0A8S4QGM6</accession>
<dbReference type="EMBL" id="CAKXAJ010007318">
    <property type="protein sequence ID" value="CAH2210356.1"/>
    <property type="molecule type" value="Genomic_DNA"/>
</dbReference>
<reference evidence="1" key="1">
    <citation type="submission" date="2022-03" db="EMBL/GenBank/DDBJ databases">
        <authorList>
            <person name="Lindestad O."/>
        </authorList>
    </citation>
    <scope>NUCLEOTIDE SEQUENCE</scope>
</reference>
<name>A0A8S4QGM6_9NEOP</name>
<feature type="non-terminal residue" evidence="1">
    <location>
        <position position="1"/>
    </location>
</feature>
<dbReference type="SUPFAM" id="SSF46966">
    <property type="entry name" value="Spectrin repeat"/>
    <property type="match status" value="1"/>
</dbReference>
<organism evidence="1 2">
    <name type="scientific">Pararge aegeria aegeria</name>
    <dbReference type="NCBI Taxonomy" id="348720"/>
    <lineage>
        <taxon>Eukaryota</taxon>
        <taxon>Metazoa</taxon>
        <taxon>Ecdysozoa</taxon>
        <taxon>Arthropoda</taxon>
        <taxon>Hexapoda</taxon>
        <taxon>Insecta</taxon>
        <taxon>Pterygota</taxon>
        <taxon>Neoptera</taxon>
        <taxon>Endopterygota</taxon>
        <taxon>Lepidoptera</taxon>
        <taxon>Glossata</taxon>
        <taxon>Ditrysia</taxon>
        <taxon>Papilionoidea</taxon>
        <taxon>Nymphalidae</taxon>
        <taxon>Satyrinae</taxon>
        <taxon>Satyrini</taxon>
        <taxon>Parargina</taxon>
        <taxon>Pararge</taxon>
    </lineage>
</organism>
<proteinExistence type="predicted"/>
<sequence>EQLNTTKALIEGGIVKWTEYEEQYKEALDWLSKTEKLVQSFNKLQNSLEQKKVVLEEFQGHLQTLFDWQAELDKLNMRAQTLLETCSDTRVSNGITQLTTKYNAILSLAKEVMKRLELHYQVRKTRALLQLIKTL</sequence>
<dbReference type="Proteomes" id="UP000838756">
    <property type="component" value="Unassembled WGS sequence"/>
</dbReference>
<dbReference type="Gene3D" id="1.20.58.60">
    <property type="match status" value="1"/>
</dbReference>